<dbReference type="Pfam" id="PF13489">
    <property type="entry name" value="Methyltransf_23"/>
    <property type="match status" value="1"/>
</dbReference>
<dbReference type="STRING" id="56107.Cylst_5946"/>
<dbReference type="RefSeq" id="WP_015211154.1">
    <property type="nucleotide sequence ID" value="NC_019757.1"/>
</dbReference>
<evidence type="ECO:0000313" key="2">
    <source>
        <dbReference type="Proteomes" id="UP000010475"/>
    </source>
</evidence>
<dbReference type="EMBL" id="CP003642">
    <property type="protein sequence ID" value="AFZ27921.1"/>
    <property type="molecule type" value="Genomic_DNA"/>
</dbReference>
<dbReference type="InterPro" id="IPR029063">
    <property type="entry name" value="SAM-dependent_MTases_sf"/>
</dbReference>
<dbReference type="KEGG" id="csg:Cylst_5946"/>
<dbReference type="GO" id="GO:0032259">
    <property type="term" value="P:methylation"/>
    <property type="evidence" value="ECO:0007669"/>
    <property type="project" value="UniProtKB-KW"/>
</dbReference>
<dbReference type="PANTHER" id="PTHR43861:SF6">
    <property type="entry name" value="METHYLTRANSFERASE TYPE 11"/>
    <property type="match status" value="1"/>
</dbReference>
<dbReference type="GO" id="GO:0008168">
    <property type="term" value="F:methyltransferase activity"/>
    <property type="evidence" value="ECO:0007669"/>
    <property type="project" value="UniProtKB-KW"/>
</dbReference>
<keyword evidence="1" id="KW-0489">Methyltransferase</keyword>
<dbReference type="AlphaFoldDB" id="K9X766"/>
<dbReference type="Proteomes" id="UP000010475">
    <property type="component" value="Chromosome"/>
</dbReference>
<dbReference type="OrthoDB" id="517750at2"/>
<evidence type="ECO:0000313" key="1">
    <source>
        <dbReference type="EMBL" id="AFZ27921.1"/>
    </source>
</evidence>
<dbReference type="SUPFAM" id="SSF53335">
    <property type="entry name" value="S-adenosyl-L-methionine-dependent methyltransferases"/>
    <property type="match status" value="1"/>
</dbReference>
<dbReference type="HOGENOM" id="CLU_077382_0_0_3"/>
<name>K9X766_9NOST</name>
<dbReference type="CDD" id="cd02440">
    <property type="entry name" value="AdoMet_MTases"/>
    <property type="match status" value="1"/>
</dbReference>
<dbReference type="PANTHER" id="PTHR43861">
    <property type="entry name" value="TRANS-ACONITATE 2-METHYLTRANSFERASE-RELATED"/>
    <property type="match status" value="1"/>
</dbReference>
<reference evidence="1 2" key="1">
    <citation type="submission" date="2012-06" db="EMBL/GenBank/DDBJ databases">
        <title>Finished chromosome of genome of Cylindrospermum stagnale PCC 7417.</title>
        <authorList>
            <consortium name="US DOE Joint Genome Institute"/>
            <person name="Gugger M."/>
            <person name="Coursin T."/>
            <person name="Rippka R."/>
            <person name="Tandeau De Marsac N."/>
            <person name="Huntemann M."/>
            <person name="Wei C.-L."/>
            <person name="Han J."/>
            <person name="Detter J.C."/>
            <person name="Han C."/>
            <person name="Tapia R."/>
            <person name="Chen A."/>
            <person name="Kyrpides N."/>
            <person name="Mavromatis K."/>
            <person name="Markowitz V."/>
            <person name="Szeto E."/>
            <person name="Ivanova N."/>
            <person name="Pagani I."/>
            <person name="Pati A."/>
            <person name="Goodwin L."/>
            <person name="Nordberg H.P."/>
            <person name="Cantor M.N."/>
            <person name="Hua S.X."/>
            <person name="Woyke T."/>
            <person name="Kerfeld C.A."/>
        </authorList>
    </citation>
    <scope>NUCLEOTIDE SEQUENCE [LARGE SCALE GENOMIC DNA]</scope>
    <source>
        <strain evidence="1 2">PCC 7417</strain>
    </source>
</reference>
<accession>K9X766</accession>
<proteinExistence type="predicted"/>
<protein>
    <submittedName>
        <fullName evidence="1">Methyltransferase family protein</fullName>
    </submittedName>
</protein>
<sequence>MTVLSPINKSSDVTRLSVFNTSQIIEAWQQQFQIDITKEIGGQEEIYLYRCNQTNLMFFVPFDIAGSDQLYEQLEKYDWYYMPDKWEHNVAEQDLENCQKVVEVGCGRGAFVERLCTKLKLEAQGIELNSNAVKYAQAKGISVSKLDVHDFSIDMANYFDAVCSFQVLEHISDPYIFLESLIRLVKPGGNLIISVPNAESFLKRIENHLLDQPPHHVTRWSRKSFDSLTSIFPLRVKKFRIEPLAEYHVDSYLLHQLFPMPKIILLEKIARRVSHHIVKPILKPILKNYSFVRNLIPGHTLYVCFEKLG</sequence>
<keyword evidence="1" id="KW-0808">Transferase</keyword>
<dbReference type="Gene3D" id="3.40.50.150">
    <property type="entry name" value="Vaccinia Virus protein VP39"/>
    <property type="match status" value="1"/>
</dbReference>
<dbReference type="eggNOG" id="COG2227">
    <property type="taxonomic scope" value="Bacteria"/>
</dbReference>
<keyword evidence="2" id="KW-1185">Reference proteome</keyword>
<organism evidence="1 2">
    <name type="scientific">Cylindrospermum stagnale PCC 7417</name>
    <dbReference type="NCBI Taxonomy" id="56107"/>
    <lineage>
        <taxon>Bacteria</taxon>
        <taxon>Bacillati</taxon>
        <taxon>Cyanobacteriota</taxon>
        <taxon>Cyanophyceae</taxon>
        <taxon>Nostocales</taxon>
        <taxon>Nostocaceae</taxon>
        <taxon>Cylindrospermum</taxon>
    </lineage>
</organism>
<gene>
    <name evidence="1" type="ORF">Cylst_5946</name>
</gene>